<organism evidence="3 6">
    <name type="scientific">Didymodactylos carnosus</name>
    <dbReference type="NCBI Taxonomy" id="1234261"/>
    <lineage>
        <taxon>Eukaryota</taxon>
        <taxon>Metazoa</taxon>
        <taxon>Spiralia</taxon>
        <taxon>Gnathifera</taxon>
        <taxon>Rotifera</taxon>
        <taxon>Eurotatoria</taxon>
        <taxon>Bdelloidea</taxon>
        <taxon>Philodinida</taxon>
        <taxon>Philodinidae</taxon>
        <taxon>Didymodactylos</taxon>
    </lineage>
</organism>
<accession>A0A815NY60</accession>
<proteinExistence type="predicted"/>
<reference evidence="3" key="1">
    <citation type="submission" date="2021-02" db="EMBL/GenBank/DDBJ databases">
        <authorList>
            <person name="Nowell W R."/>
        </authorList>
    </citation>
    <scope>NUCLEOTIDE SEQUENCE</scope>
</reference>
<evidence type="ECO:0000256" key="1">
    <source>
        <dbReference type="SAM" id="MobiDB-lite"/>
    </source>
</evidence>
<evidence type="ECO:0000313" key="4">
    <source>
        <dbReference type="EMBL" id="CAF3693349.1"/>
    </source>
</evidence>
<dbReference type="AlphaFoldDB" id="A0A815NY60"/>
<protein>
    <submittedName>
        <fullName evidence="3">Uncharacterized protein</fullName>
    </submittedName>
</protein>
<dbReference type="EMBL" id="CAJNOQ010019000">
    <property type="protein sequence ID" value="CAF1441038.1"/>
    <property type="molecule type" value="Genomic_DNA"/>
</dbReference>
<dbReference type="EMBL" id="CAJOBC010084441">
    <property type="protein sequence ID" value="CAF4317169.1"/>
    <property type="molecule type" value="Genomic_DNA"/>
</dbReference>
<dbReference type="EMBL" id="CAJNOK010003796">
    <property type="protein sequence ID" value="CAF0914884.1"/>
    <property type="molecule type" value="Genomic_DNA"/>
</dbReference>
<name>A0A815NY60_9BILA</name>
<sequence length="68" mass="7416">MNCIQQIDCAGTIEEQTSEGTYVLDLTTMINPGDRELTKMFADVGLAGEESNVEGDESNLTEATDDER</sequence>
<dbReference type="Proteomes" id="UP000677228">
    <property type="component" value="Unassembled WGS sequence"/>
</dbReference>
<gene>
    <name evidence="3" type="ORF">GPM918_LOCUS34375</name>
    <name evidence="2" type="ORF">OVA965_LOCUS10317</name>
    <name evidence="5" type="ORF">SRO942_LOCUS35072</name>
    <name evidence="4" type="ORF">TMI583_LOCUS10313</name>
</gene>
<feature type="compositionally biased region" description="Acidic residues" evidence="1">
    <location>
        <begin position="51"/>
        <end position="68"/>
    </location>
</feature>
<keyword evidence="6" id="KW-1185">Reference proteome</keyword>
<feature type="region of interest" description="Disordered" evidence="1">
    <location>
        <begin position="48"/>
        <end position="68"/>
    </location>
</feature>
<dbReference type="Proteomes" id="UP000663829">
    <property type="component" value="Unassembled WGS sequence"/>
</dbReference>
<dbReference type="EMBL" id="CAJOBA010003797">
    <property type="protein sequence ID" value="CAF3693349.1"/>
    <property type="molecule type" value="Genomic_DNA"/>
</dbReference>
<evidence type="ECO:0000313" key="3">
    <source>
        <dbReference type="EMBL" id="CAF1441038.1"/>
    </source>
</evidence>
<comment type="caution">
    <text evidence="3">The sequence shown here is derived from an EMBL/GenBank/DDBJ whole genome shotgun (WGS) entry which is preliminary data.</text>
</comment>
<evidence type="ECO:0000313" key="6">
    <source>
        <dbReference type="Proteomes" id="UP000663829"/>
    </source>
</evidence>
<evidence type="ECO:0000313" key="2">
    <source>
        <dbReference type="EMBL" id="CAF0914884.1"/>
    </source>
</evidence>
<evidence type="ECO:0000313" key="5">
    <source>
        <dbReference type="EMBL" id="CAF4317169.1"/>
    </source>
</evidence>
<dbReference type="Proteomes" id="UP000682733">
    <property type="component" value="Unassembled WGS sequence"/>
</dbReference>
<dbReference type="Proteomes" id="UP000681722">
    <property type="component" value="Unassembled WGS sequence"/>
</dbReference>